<evidence type="ECO:0000256" key="1">
    <source>
        <dbReference type="ARBA" id="ARBA00022441"/>
    </source>
</evidence>
<feature type="domain" description="BTB" evidence="3">
    <location>
        <begin position="39"/>
        <end position="109"/>
    </location>
</feature>
<keyword evidence="1" id="KW-0880">Kelch repeat</keyword>
<organism evidence="4 5">
    <name type="scientific">Eptatretus burgeri</name>
    <name type="common">Inshore hagfish</name>
    <dbReference type="NCBI Taxonomy" id="7764"/>
    <lineage>
        <taxon>Eukaryota</taxon>
        <taxon>Metazoa</taxon>
        <taxon>Chordata</taxon>
        <taxon>Craniata</taxon>
        <taxon>Vertebrata</taxon>
        <taxon>Cyclostomata</taxon>
        <taxon>Myxini</taxon>
        <taxon>Myxiniformes</taxon>
        <taxon>Myxinidae</taxon>
        <taxon>Eptatretinae</taxon>
        <taxon>Eptatretus</taxon>
    </lineage>
</organism>
<keyword evidence="2" id="KW-0677">Repeat</keyword>
<dbReference type="PROSITE" id="PS50097">
    <property type="entry name" value="BTB"/>
    <property type="match status" value="1"/>
</dbReference>
<evidence type="ECO:0000256" key="2">
    <source>
        <dbReference type="ARBA" id="ARBA00022737"/>
    </source>
</evidence>
<dbReference type="AlphaFoldDB" id="A0A8C4NED3"/>
<accession>A0A8C4NED3</accession>
<dbReference type="InterPro" id="IPR015915">
    <property type="entry name" value="Kelch-typ_b-propeller"/>
</dbReference>
<dbReference type="PANTHER" id="PTHR45632:SF3">
    <property type="entry name" value="KELCH-LIKE PROTEIN 32"/>
    <property type="match status" value="1"/>
</dbReference>
<protein>
    <submittedName>
        <fullName evidence="4">Kelch-like family member 32</fullName>
    </submittedName>
</protein>
<dbReference type="SUPFAM" id="SSF54695">
    <property type="entry name" value="POZ domain"/>
    <property type="match status" value="1"/>
</dbReference>
<evidence type="ECO:0000313" key="4">
    <source>
        <dbReference type="Ensembl" id="ENSEBUP00000005643.1"/>
    </source>
</evidence>
<dbReference type="PANTHER" id="PTHR45632">
    <property type="entry name" value="LD33804P"/>
    <property type="match status" value="1"/>
</dbReference>
<reference evidence="4" key="1">
    <citation type="submission" date="2025-08" db="UniProtKB">
        <authorList>
            <consortium name="Ensembl"/>
        </authorList>
    </citation>
    <scope>IDENTIFICATION</scope>
</reference>
<evidence type="ECO:0000313" key="5">
    <source>
        <dbReference type="Proteomes" id="UP000694388"/>
    </source>
</evidence>
<dbReference type="InterPro" id="IPR011333">
    <property type="entry name" value="SKP1/BTB/POZ_sf"/>
</dbReference>
<dbReference type="Proteomes" id="UP000694388">
    <property type="component" value="Unplaced"/>
</dbReference>
<dbReference type="OMA" id="HTMASIP"/>
<dbReference type="SMART" id="SM00225">
    <property type="entry name" value="BTB"/>
    <property type="match status" value="1"/>
</dbReference>
<dbReference type="InterPro" id="IPR000210">
    <property type="entry name" value="BTB/POZ_dom"/>
</dbReference>
<name>A0A8C4NED3_EPTBU</name>
<dbReference type="InterPro" id="IPR006652">
    <property type="entry name" value="Kelch_1"/>
</dbReference>
<dbReference type="Gene3D" id="3.30.710.10">
    <property type="entry name" value="Potassium Channel Kv1.1, Chain A"/>
    <property type="match status" value="1"/>
</dbReference>
<sequence>FPTELTRMMSVTRSCWQSNTHTDRVLASLNLQRRSGCLCDVVLVAGDNPPQRFQAHRAVLAACSDYFRAMFSLSMMESGAQEVTLKGVGDTGLETILDFAYTGQVLSPYIVLAAASHLQFLEIQCFCSKFLAQVYLITMALNDLSKFCHQQALHVIGGKYRDSSKSNQVLYLSTESGSWKERTTLPKVCSHHCIAVLGMFLYVAGGQEKKWANRSVYRFDPRGDGCWLEVAPMLKCREHFALGALSGRLFAAGGRNELRQLLPTVEAYCPLTNKWALVAPLEHSLSCHAGCVAGSLFWVSGGVTNTAQYQDNMTAYDPTDNCWTQYSGMPHRRVYHTMASIPGRLYVLGGNSLDGNNDRVIVPYIDRYCIASDQWSRLRMCLPAGIVQ</sequence>
<dbReference type="GeneTree" id="ENSGT00940000157179"/>
<dbReference type="Pfam" id="PF24981">
    <property type="entry name" value="Beta-prop_ATRN-LZTR1"/>
    <property type="match status" value="1"/>
</dbReference>
<keyword evidence="5" id="KW-1185">Reference proteome</keyword>
<dbReference type="Gene3D" id="2.120.10.80">
    <property type="entry name" value="Kelch-type beta propeller"/>
    <property type="match status" value="1"/>
</dbReference>
<dbReference type="SMART" id="SM00612">
    <property type="entry name" value="Kelch"/>
    <property type="match status" value="4"/>
</dbReference>
<proteinExistence type="predicted"/>
<dbReference type="InterPro" id="IPR056737">
    <property type="entry name" value="Beta-prop_ATRN-MKLN-like"/>
</dbReference>
<reference evidence="4" key="2">
    <citation type="submission" date="2025-09" db="UniProtKB">
        <authorList>
            <consortium name="Ensembl"/>
        </authorList>
    </citation>
    <scope>IDENTIFICATION</scope>
</reference>
<dbReference type="SUPFAM" id="SSF117281">
    <property type="entry name" value="Kelch motif"/>
    <property type="match status" value="1"/>
</dbReference>
<evidence type="ECO:0000259" key="3">
    <source>
        <dbReference type="PROSITE" id="PS50097"/>
    </source>
</evidence>
<dbReference type="Pfam" id="PF00651">
    <property type="entry name" value="BTB"/>
    <property type="match status" value="1"/>
</dbReference>
<dbReference type="Ensembl" id="ENSEBUT00000006084.1">
    <property type="protein sequence ID" value="ENSEBUP00000005643.1"/>
    <property type="gene ID" value="ENSEBUG00000003804.1"/>
</dbReference>